<proteinExistence type="predicted"/>
<reference evidence="1" key="1">
    <citation type="journal article" date="2022" name="Int. J. Syst. Evol. Microbiol.">
        <title>Pseudomonas aegrilactucae sp. nov. and Pseudomonas morbosilactucae sp. nov., pathogens causing bacterial rot of lettuce in Japan.</title>
        <authorList>
            <person name="Sawada H."/>
            <person name="Fujikawa T."/>
            <person name="Satou M."/>
        </authorList>
    </citation>
    <scope>NUCLEOTIDE SEQUENCE</scope>
    <source>
        <strain evidence="1">0166_1</strain>
    </source>
</reference>
<dbReference type="EMBL" id="CP087164">
    <property type="protein sequence ID" value="UGS35250.1"/>
    <property type="molecule type" value="Genomic_DNA"/>
</dbReference>
<dbReference type="AlphaFoldDB" id="A0A9E7BZE1"/>
<sequence>MDGLRELALLESRDYLEIRFQQRHQRELSASKARSIIAHLIQGRDYWASAQGASDLIRPLLQYYGALAFARAAILFQGREQNEEALTGGHGLKAIQWRQELSQGPRALLDLRIRVTGGTMQQIANATGNHEPSRIYTAPFPSWNLHRRVGTPSIEGAEVRIRDLLNRLPATIKMYERVTGLRAAAYPGFAFEVGERRPGMPGPEVIVFEGLAGLPTPDELRSALQLSEDQEIHERQNHQWGQGGPARTYYMSRDDDISERCLATGADGSAWVITPMPDGTVWSQLLMMLALSFCLGALVRYHPTLWMDLAGQARGDIALPLVRHAQEAIDQQIPHLMAQHFKLRAGVPIEVPI</sequence>
<dbReference type="KEGG" id="sbae:DSM104329_01636"/>
<keyword evidence="2" id="KW-1185">Reference proteome</keyword>
<gene>
    <name evidence="1" type="ORF">DSM104329_01636</name>
</gene>
<name>A0A9E7BZE1_9ACTN</name>
<accession>A0A9E7BZE1</accession>
<dbReference type="Pfam" id="PF14175">
    <property type="entry name" value="YaaC"/>
    <property type="match status" value="1"/>
</dbReference>
<protein>
    <submittedName>
        <fullName evidence="1">Uncharacterized protein</fullName>
    </submittedName>
</protein>
<evidence type="ECO:0000313" key="1">
    <source>
        <dbReference type="EMBL" id="UGS35250.1"/>
    </source>
</evidence>
<organism evidence="1 2">
    <name type="scientific">Capillimicrobium parvum</name>
    <dbReference type="NCBI Taxonomy" id="2884022"/>
    <lineage>
        <taxon>Bacteria</taxon>
        <taxon>Bacillati</taxon>
        <taxon>Actinomycetota</taxon>
        <taxon>Thermoleophilia</taxon>
        <taxon>Solirubrobacterales</taxon>
        <taxon>Capillimicrobiaceae</taxon>
        <taxon>Capillimicrobium</taxon>
    </lineage>
</organism>
<dbReference type="InterPro" id="IPR026988">
    <property type="entry name" value="YaaC-like"/>
</dbReference>
<dbReference type="RefSeq" id="WP_259314929.1">
    <property type="nucleotide sequence ID" value="NZ_CP087164.1"/>
</dbReference>
<evidence type="ECO:0000313" key="2">
    <source>
        <dbReference type="Proteomes" id="UP001162834"/>
    </source>
</evidence>
<dbReference type="Proteomes" id="UP001162834">
    <property type="component" value="Chromosome"/>
</dbReference>